<dbReference type="GO" id="GO:0000056">
    <property type="term" value="P:ribosomal small subunit export from nucleus"/>
    <property type="evidence" value="ECO:0007669"/>
    <property type="project" value="TreeGrafter"/>
</dbReference>
<keyword evidence="3" id="KW-0813">Transport</keyword>
<dbReference type="SMART" id="SM01102">
    <property type="entry name" value="CRM1_C"/>
    <property type="match status" value="1"/>
</dbReference>
<feature type="domain" description="Exportin-1 C-terminal" evidence="7">
    <location>
        <begin position="109"/>
        <end position="262"/>
    </location>
</feature>
<evidence type="ECO:0000256" key="2">
    <source>
        <dbReference type="ARBA" id="ARBA00009466"/>
    </source>
</evidence>
<dbReference type="InterPro" id="IPR011989">
    <property type="entry name" value="ARM-like"/>
</dbReference>
<reference evidence="8 9" key="1">
    <citation type="submission" date="2016-07" db="EMBL/GenBank/DDBJ databases">
        <title>Disparate Historic Effective Population Sizes Predicted by Modern Levels of Genome Diversity for the Scaled Quail (Callipepla squamata) and the Northern Bobwhite (Colinus virginianus): Inferences from First and Second Generation Draft Genome Assemblies for Sympatric New World Quail.</title>
        <authorList>
            <person name="Oldeschulte D.L."/>
            <person name="Halley Y.A."/>
            <person name="Bhattarai E.K."/>
            <person name="Brashear W.A."/>
            <person name="Hill J."/>
            <person name="Metz R.P."/>
            <person name="Johnson C.D."/>
            <person name="Rollins D."/>
            <person name="Peterson M.J."/>
            <person name="Bickhart D.M."/>
            <person name="Decker J.E."/>
            <person name="Seabury C.M."/>
        </authorList>
    </citation>
    <scope>NUCLEOTIDE SEQUENCE [LARGE SCALE GENOMIC DNA]</scope>
    <source>
        <strain evidence="8 9">Texas</strain>
        <tissue evidence="8">Leg muscle</tissue>
    </source>
</reference>
<feature type="signal peptide" evidence="6">
    <location>
        <begin position="1"/>
        <end position="17"/>
    </location>
</feature>
<dbReference type="Pfam" id="PF08767">
    <property type="entry name" value="CRM1_C"/>
    <property type="match status" value="1"/>
</dbReference>
<dbReference type="STRING" id="9009.A0A226MCJ8"/>
<keyword evidence="4" id="KW-0653">Protein transport</keyword>
<keyword evidence="9" id="KW-1185">Reference proteome</keyword>
<name>A0A226MCJ8_CALSU</name>
<evidence type="ECO:0000256" key="4">
    <source>
        <dbReference type="ARBA" id="ARBA00022927"/>
    </source>
</evidence>
<dbReference type="GO" id="GO:0005049">
    <property type="term" value="F:nuclear export signal receptor activity"/>
    <property type="evidence" value="ECO:0007669"/>
    <property type="project" value="InterPro"/>
</dbReference>
<accession>A0A226MCJ8</accession>
<dbReference type="AlphaFoldDB" id="A0A226MCJ8"/>
<comment type="similarity">
    <text evidence="2">Belongs to the exportin family.</text>
</comment>
<keyword evidence="5" id="KW-0539">Nucleus</keyword>
<dbReference type="EMBL" id="MCFN01001599">
    <property type="protein sequence ID" value="OXB53002.1"/>
    <property type="molecule type" value="Genomic_DNA"/>
</dbReference>
<evidence type="ECO:0000256" key="5">
    <source>
        <dbReference type="ARBA" id="ARBA00023242"/>
    </source>
</evidence>
<comment type="caution">
    <text evidence="8">The sequence shown here is derived from an EMBL/GenBank/DDBJ whole genome shotgun (WGS) entry which is preliminary data.</text>
</comment>
<dbReference type="GO" id="GO:0005634">
    <property type="term" value="C:nucleus"/>
    <property type="evidence" value="ECO:0007669"/>
    <property type="project" value="UniProtKB-SubCell"/>
</dbReference>
<dbReference type="Gene3D" id="1.25.10.10">
    <property type="entry name" value="Leucine-rich Repeat Variant"/>
    <property type="match status" value="1"/>
</dbReference>
<dbReference type="PANTHER" id="PTHR11223">
    <property type="entry name" value="EXPORTIN 1/5"/>
    <property type="match status" value="1"/>
</dbReference>
<evidence type="ECO:0000259" key="7">
    <source>
        <dbReference type="SMART" id="SM01102"/>
    </source>
</evidence>
<gene>
    <name evidence="8" type="ORF">ASZ78_015539</name>
</gene>
<dbReference type="SUPFAM" id="SSF48371">
    <property type="entry name" value="ARM repeat"/>
    <property type="match status" value="1"/>
</dbReference>
<evidence type="ECO:0000256" key="1">
    <source>
        <dbReference type="ARBA" id="ARBA00004123"/>
    </source>
</evidence>
<dbReference type="OrthoDB" id="8786055at2759"/>
<dbReference type="Proteomes" id="UP000198323">
    <property type="component" value="Unassembled WGS sequence"/>
</dbReference>
<organism evidence="8 9">
    <name type="scientific">Callipepla squamata</name>
    <name type="common">Scaled quail</name>
    <dbReference type="NCBI Taxonomy" id="9009"/>
    <lineage>
        <taxon>Eukaryota</taxon>
        <taxon>Metazoa</taxon>
        <taxon>Chordata</taxon>
        <taxon>Craniata</taxon>
        <taxon>Vertebrata</taxon>
        <taxon>Euteleostomi</taxon>
        <taxon>Archelosauria</taxon>
        <taxon>Archosauria</taxon>
        <taxon>Dinosauria</taxon>
        <taxon>Saurischia</taxon>
        <taxon>Theropoda</taxon>
        <taxon>Coelurosauria</taxon>
        <taxon>Aves</taxon>
        <taxon>Neognathae</taxon>
        <taxon>Galloanserae</taxon>
        <taxon>Galliformes</taxon>
        <taxon>Odontophoridae</taxon>
        <taxon>Callipepla</taxon>
    </lineage>
</organism>
<proteinExistence type="inferred from homology"/>
<dbReference type="InterPro" id="IPR045065">
    <property type="entry name" value="XPO1/5"/>
</dbReference>
<dbReference type="GO" id="GO:0005737">
    <property type="term" value="C:cytoplasm"/>
    <property type="evidence" value="ECO:0007669"/>
    <property type="project" value="TreeGrafter"/>
</dbReference>
<evidence type="ECO:0000313" key="8">
    <source>
        <dbReference type="EMBL" id="OXB53002.1"/>
    </source>
</evidence>
<feature type="non-terminal residue" evidence="8">
    <location>
        <position position="1"/>
    </location>
</feature>
<comment type="subcellular location">
    <subcellularLocation>
        <location evidence="1">Nucleus</location>
    </subcellularLocation>
</comment>
<protein>
    <recommendedName>
        <fullName evidence="7">Exportin-1 C-terminal domain-containing protein</fullName>
    </recommendedName>
</protein>
<feature type="chain" id="PRO_5012488820" description="Exportin-1 C-terminal domain-containing protein" evidence="6">
    <location>
        <begin position="18"/>
        <end position="264"/>
    </location>
</feature>
<keyword evidence="6" id="KW-0732">Signal</keyword>
<dbReference type="InterPro" id="IPR016024">
    <property type="entry name" value="ARM-type_fold"/>
</dbReference>
<sequence>SSLAFLFDFLFFNQVHPFCGAVGYVVGAQTDRTVQEHLIEKHMLLPNPVWDCRIQQATKVRPYILCIQLNSFPQNVDVLKDPEAVTQLGSILKTSVRAWKAAGRPFVIQLGRIYLDMLNVYKCPSENISAAIEADGEMETKQPLVRRMRTVKRETLKLTSGWVSRSSDPQMVSKGFIQIVAANFVPPLLDAVPAAREREVLSAMTVIANKLGGHTAAEIPQLFDAVFECTLNMISKVFTRPWNVMLLEAEVYFKYIHMYFECKY</sequence>
<evidence type="ECO:0000313" key="9">
    <source>
        <dbReference type="Proteomes" id="UP000198323"/>
    </source>
</evidence>
<evidence type="ECO:0000256" key="3">
    <source>
        <dbReference type="ARBA" id="ARBA00022448"/>
    </source>
</evidence>
<dbReference type="PANTHER" id="PTHR11223:SF2">
    <property type="entry name" value="EXPORTIN-1"/>
    <property type="match status" value="1"/>
</dbReference>
<dbReference type="GO" id="GO:0006611">
    <property type="term" value="P:protein export from nucleus"/>
    <property type="evidence" value="ECO:0007669"/>
    <property type="project" value="InterPro"/>
</dbReference>
<dbReference type="GO" id="GO:0000055">
    <property type="term" value="P:ribosomal large subunit export from nucleus"/>
    <property type="evidence" value="ECO:0007669"/>
    <property type="project" value="TreeGrafter"/>
</dbReference>
<evidence type="ECO:0000256" key="6">
    <source>
        <dbReference type="SAM" id="SignalP"/>
    </source>
</evidence>
<dbReference type="InterPro" id="IPR014877">
    <property type="entry name" value="XPO1_C_dom"/>
</dbReference>